<dbReference type="Proteomes" id="UP000276568">
    <property type="component" value="Unassembled WGS sequence"/>
</dbReference>
<dbReference type="AlphaFoldDB" id="A0A3N0I2V1"/>
<keyword evidence="1" id="KW-1133">Transmembrane helix</keyword>
<evidence type="ECO:0000313" key="2">
    <source>
        <dbReference type="EMBL" id="RNM30652.1"/>
    </source>
</evidence>
<feature type="transmembrane region" description="Helical" evidence="1">
    <location>
        <begin position="65"/>
        <end position="83"/>
    </location>
</feature>
<gene>
    <name evidence="2" type="ORF">EDX97_07685</name>
</gene>
<reference evidence="2 3" key="1">
    <citation type="submission" date="2018-11" db="EMBL/GenBank/DDBJ databases">
        <title>Clostridium sp. nov., a member of the family Erysipelotrichaceae isolated from pig faeces.</title>
        <authorList>
            <person name="Chang Y.-H."/>
        </authorList>
    </citation>
    <scope>NUCLEOTIDE SEQUENCE [LARGE SCALE GENOMIC DNA]</scope>
    <source>
        <strain evidence="2 3">YH-panp20</strain>
    </source>
</reference>
<organism evidence="2 3">
    <name type="scientific">Absicoccus porci</name>
    <dbReference type="NCBI Taxonomy" id="2486576"/>
    <lineage>
        <taxon>Bacteria</taxon>
        <taxon>Bacillati</taxon>
        <taxon>Bacillota</taxon>
        <taxon>Erysipelotrichia</taxon>
        <taxon>Erysipelotrichales</taxon>
        <taxon>Erysipelotrichaceae</taxon>
        <taxon>Absicoccus</taxon>
    </lineage>
</organism>
<evidence type="ECO:0000256" key="1">
    <source>
        <dbReference type="SAM" id="Phobius"/>
    </source>
</evidence>
<comment type="caution">
    <text evidence="2">The sequence shown here is derived from an EMBL/GenBank/DDBJ whole genome shotgun (WGS) entry which is preliminary data.</text>
</comment>
<sequence>MADGKDTNKAVKLNSENKMDCYSTSISEDANDGFIITNKHIVASASVKEKPTKQKSTQTGVEMDIRVYFMMTILPLLGIILLMRRYY</sequence>
<keyword evidence="1" id="KW-0472">Membrane</keyword>
<keyword evidence="3" id="KW-1185">Reference proteome</keyword>
<keyword evidence="1" id="KW-0812">Transmembrane</keyword>
<name>A0A3N0I2V1_9FIRM</name>
<protein>
    <submittedName>
        <fullName evidence="2">Uncharacterized protein</fullName>
    </submittedName>
</protein>
<dbReference type="EMBL" id="RJQC01000002">
    <property type="protein sequence ID" value="RNM30652.1"/>
    <property type="molecule type" value="Genomic_DNA"/>
</dbReference>
<accession>A0A3N0I2V1</accession>
<evidence type="ECO:0000313" key="3">
    <source>
        <dbReference type="Proteomes" id="UP000276568"/>
    </source>
</evidence>
<proteinExistence type="predicted"/>